<dbReference type="EMBL" id="CP102290">
    <property type="protein sequence ID" value="UWP59443.1"/>
    <property type="molecule type" value="Genomic_DNA"/>
</dbReference>
<feature type="domain" description="RsdA/BaiN/AoA(So)-like Rossmann fold-like" evidence="4">
    <location>
        <begin position="2"/>
        <end position="386"/>
    </location>
</feature>
<dbReference type="Gene3D" id="3.50.50.60">
    <property type="entry name" value="FAD/NAD(P)-binding domain"/>
    <property type="match status" value="1"/>
</dbReference>
<dbReference type="InterPro" id="IPR055178">
    <property type="entry name" value="RsdA/BaiN/AoA(So)-like_dom"/>
</dbReference>
<dbReference type="SUPFAM" id="SSF51905">
    <property type="entry name" value="FAD/NAD(P)-binding domain"/>
    <property type="match status" value="1"/>
</dbReference>
<dbReference type="Gene3D" id="2.40.30.10">
    <property type="entry name" value="Translation factors"/>
    <property type="match status" value="1"/>
</dbReference>
<comment type="cofactor">
    <cofactor evidence="1">
        <name>FAD</name>
        <dbReference type="ChEBI" id="CHEBI:57692"/>
    </cofactor>
</comment>
<dbReference type="PRINTS" id="PR00368">
    <property type="entry name" value="FADPNR"/>
</dbReference>
<dbReference type="Proteomes" id="UP001060164">
    <property type="component" value="Chromosome"/>
</dbReference>
<keyword evidence="3" id="KW-0274">FAD</keyword>
<name>A0ABY5VGZ8_9FIRM</name>
<feature type="domain" description="RsdA/BaiN/AoA(So)-like insert" evidence="5">
    <location>
        <begin position="185"/>
        <end position="333"/>
    </location>
</feature>
<protein>
    <submittedName>
        <fullName evidence="6">Aminoacetone oxidase family FAD-binding enzyme</fullName>
    </submittedName>
</protein>
<evidence type="ECO:0000256" key="2">
    <source>
        <dbReference type="ARBA" id="ARBA00022630"/>
    </source>
</evidence>
<keyword evidence="2" id="KW-0285">Flavoprotein</keyword>
<accession>A0ABY5VGZ8</accession>
<proteinExistence type="predicted"/>
<dbReference type="PRINTS" id="PR00411">
    <property type="entry name" value="PNDRDTASEI"/>
</dbReference>
<dbReference type="Pfam" id="PF22780">
    <property type="entry name" value="HI0933_like_1st"/>
    <property type="match status" value="1"/>
</dbReference>
<evidence type="ECO:0000313" key="7">
    <source>
        <dbReference type="Proteomes" id="UP001060164"/>
    </source>
</evidence>
<dbReference type="InterPro" id="IPR036188">
    <property type="entry name" value="FAD/NAD-bd_sf"/>
</dbReference>
<dbReference type="PANTHER" id="PTHR42887">
    <property type="entry name" value="OS12G0638800 PROTEIN"/>
    <property type="match status" value="1"/>
</dbReference>
<dbReference type="InterPro" id="IPR023166">
    <property type="entry name" value="BaiN-like_dom_sf"/>
</dbReference>
<evidence type="ECO:0000259" key="5">
    <source>
        <dbReference type="Pfam" id="PF22780"/>
    </source>
</evidence>
<dbReference type="NCBIfam" id="TIGR00275">
    <property type="entry name" value="aminoacetone oxidase family FAD-binding enzyme"/>
    <property type="match status" value="1"/>
</dbReference>
<dbReference type="InterPro" id="IPR004792">
    <property type="entry name" value="BaiN-like"/>
</dbReference>
<evidence type="ECO:0000256" key="3">
    <source>
        <dbReference type="ARBA" id="ARBA00022827"/>
    </source>
</evidence>
<dbReference type="InterPro" id="IPR008143">
    <property type="entry name" value="Ala_DH/PNT_CS2"/>
</dbReference>
<dbReference type="RefSeq" id="WP_083963469.1">
    <property type="nucleotide sequence ID" value="NZ_CABLBR010000032.1"/>
</dbReference>
<dbReference type="SUPFAM" id="SSF160996">
    <property type="entry name" value="HI0933 insert domain-like"/>
    <property type="match status" value="1"/>
</dbReference>
<evidence type="ECO:0000256" key="1">
    <source>
        <dbReference type="ARBA" id="ARBA00001974"/>
    </source>
</evidence>
<dbReference type="PROSITE" id="PS00837">
    <property type="entry name" value="ALADH_PNT_2"/>
    <property type="match status" value="1"/>
</dbReference>
<dbReference type="InterPro" id="IPR057661">
    <property type="entry name" value="RsdA/BaiN/AoA(So)_Rossmann"/>
</dbReference>
<evidence type="ECO:0000259" key="4">
    <source>
        <dbReference type="Pfam" id="PF03486"/>
    </source>
</evidence>
<organism evidence="6 7">
    <name type="scientific">Ruminococcus gauvreauii</name>
    <dbReference type="NCBI Taxonomy" id="438033"/>
    <lineage>
        <taxon>Bacteria</taxon>
        <taxon>Bacillati</taxon>
        <taxon>Bacillota</taxon>
        <taxon>Clostridia</taxon>
        <taxon>Eubacteriales</taxon>
        <taxon>Oscillospiraceae</taxon>
        <taxon>Ruminococcus</taxon>
    </lineage>
</organism>
<sequence length="394" mass="42821">MQIIVIGGGAAGLMAAVTAARIGASVTVLEQNDTVGKKLLATGNGKCNLTNVKQEPACYRGSEPLFAWKVISAFGLTDTLKFFTGLGVYTRNKNGGLYPFSEQAQAVRDILRMEAEYLHVKLKTRERVQRIEKAGLFQVTTQSYTYQADRVILAAGGAASNIAGSGMDGFHLAESLGHTIIKPLPALVGLRGMGNYFSKWAGVRFEASVSLYTNDICMFTERGEVQFTDYGISGIPVFQVSRFAARALDEGQRVLAVLDFMPDFTVEELLVFLENRQEQCPYKTISESLIGLFPQKLIPLFCTEIKTLAELAEKLKKFPVIIRDAHSMEQAQVTSGGVFTGEIDPVTMESKKISGLYFAGEVVDVDGCCGGYNLQWAWSSGALAGRSSAAEEQP</sequence>
<reference evidence="6" key="1">
    <citation type="journal article" date="2022" name="Cell">
        <title>Design, construction, and in vivo augmentation of a complex gut microbiome.</title>
        <authorList>
            <person name="Cheng A.G."/>
            <person name="Ho P.Y."/>
            <person name="Aranda-Diaz A."/>
            <person name="Jain S."/>
            <person name="Yu F.B."/>
            <person name="Meng X."/>
            <person name="Wang M."/>
            <person name="Iakiviak M."/>
            <person name="Nagashima K."/>
            <person name="Zhao A."/>
            <person name="Murugkar P."/>
            <person name="Patil A."/>
            <person name="Atabakhsh K."/>
            <person name="Weakley A."/>
            <person name="Yan J."/>
            <person name="Brumbaugh A.R."/>
            <person name="Higginbottom S."/>
            <person name="Dimas A."/>
            <person name="Shiver A.L."/>
            <person name="Deutschbauer A."/>
            <person name="Neff N."/>
            <person name="Sonnenburg J.L."/>
            <person name="Huang K.C."/>
            <person name="Fischbach M.A."/>
        </authorList>
    </citation>
    <scope>NUCLEOTIDE SEQUENCE</scope>
    <source>
        <strain evidence="6">DSM 19829</strain>
    </source>
</reference>
<gene>
    <name evidence="6" type="ORF">NQ502_19125</name>
</gene>
<keyword evidence="7" id="KW-1185">Reference proteome</keyword>
<dbReference type="Pfam" id="PF03486">
    <property type="entry name" value="HI0933_like"/>
    <property type="match status" value="1"/>
</dbReference>
<dbReference type="PANTHER" id="PTHR42887:SF2">
    <property type="entry name" value="OS12G0638800 PROTEIN"/>
    <property type="match status" value="1"/>
</dbReference>
<dbReference type="Gene3D" id="1.10.8.260">
    <property type="entry name" value="HI0933 insert domain-like"/>
    <property type="match status" value="1"/>
</dbReference>
<evidence type="ECO:0000313" key="6">
    <source>
        <dbReference type="EMBL" id="UWP59443.1"/>
    </source>
</evidence>